<sequence length="358" mass="38963">MVWPFRSARDRLDDKAAEWASKMRGPERERHRSAFERWYRSSPAHAEAFEEATAGFEEAGVLRQGELGKARHLPEPQRKAVPLRYAFGAVAAAAAVALIFLMSAYAPSPVPSGDSPIRYATAATARNVELSDGSHMVLAPETIAIASFTSSERRITLERGRGRFTVAHEARPFRVAAGEAEVLALGTVFEVSYAPGQTRVALIQGSVDVSYPGEPEESGRQVRRLQPGEQIVVGTPPQGEVRAPPLPRAPRASAPRVEPAPRMLEFDNAPLTQAVVEVNRHSRTRLILADPSIGELRITGGFRAGDVRAFAETLAAAFSLHLERRPDGSVALHAIRADPEDAMGELPDRPLPVQADRR</sequence>
<evidence type="ECO:0000256" key="2">
    <source>
        <dbReference type="SAM" id="Phobius"/>
    </source>
</evidence>
<keyword evidence="2" id="KW-0812">Transmembrane</keyword>
<feature type="region of interest" description="Disordered" evidence="1">
    <location>
        <begin position="233"/>
        <end position="257"/>
    </location>
</feature>
<dbReference type="Pfam" id="PF04773">
    <property type="entry name" value="FecR"/>
    <property type="match status" value="1"/>
</dbReference>
<dbReference type="InterPro" id="IPR012373">
    <property type="entry name" value="Ferrdict_sens_TM"/>
</dbReference>
<evidence type="ECO:0000313" key="6">
    <source>
        <dbReference type="Proteomes" id="UP001259572"/>
    </source>
</evidence>
<dbReference type="InterPro" id="IPR006860">
    <property type="entry name" value="FecR"/>
</dbReference>
<feature type="domain" description="FecR N-terminal" evidence="4">
    <location>
        <begin position="14"/>
        <end position="53"/>
    </location>
</feature>
<evidence type="ECO:0000256" key="1">
    <source>
        <dbReference type="SAM" id="MobiDB-lite"/>
    </source>
</evidence>
<feature type="domain" description="FecR protein" evidence="3">
    <location>
        <begin position="119"/>
        <end position="207"/>
    </location>
</feature>
<evidence type="ECO:0000259" key="3">
    <source>
        <dbReference type="Pfam" id="PF04773"/>
    </source>
</evidence>
<keyword evidence="2" id="KW-1133">Transmembrane helix</keyword>
<dbReference type="RefSeq" id="WP_315726978.1">
    <property type="nucleotide sequence ID" value="NZ_JAVUPU010000006.1"/>
</dbReference>
<protein>
    <submittedName>
        <fullName evidence="5">FecR domain-containing protein</fullName>
    </submittedName>
</protein>
<gene>
    <name evidence="5" type="ORF">RQX22_13045</name>
</gene>
<proteinExistence type="predicted"/>
<accession>A0ABU3Q928</accession>
<reference evidence="5 6" key="1">
    <citation type="submission" date="2023-05" db="EMBL/GenBank/DDBJ databases">
        <authorList>
            <person name="Guo Y."/>
        </authorList>
    </citation>
    <scope>NUCLEOTIDE SEQUENCE [LARGE SCALE GENOMIC DNA]</scope>
    <source>
        <strain evidence="5 6">GR2756</strain>
    </source>
</reference>
<feature type="transmembrane region" description="Helical" evidence="2">
    <location>
        <begin position="85"/>
        <end position="106"/>
    </location>
</feature>
<evidence type="ECO:0000259" key="4">
    <source>
        <dbReference type="Pfam" id="PF16220"/>
    </source>
</evidence>
<dbReference type="Gene3D" id="2.60.120.1440">
    <property type="match status" value="1"/>
</dbReference>
<dbReference type="Pfam" id="PF16220">
    <property type="entry name" value="DUF4880"/>
    <property type="match status" value="1"/>
</dbReference>
<keyword evidence="6" id="KW-1185">Reference proteome</keyword>
<dbReference type="InterPro" id="IPR032623">
    <property type="entry name" value="FecR_N"/>
</dbReference>
<organism evidence="5 6">
    <name type="scientific">Sphingosinicella rhizophila</name>
    <dbReference type="NCBI Taxonomy" id="3050082"/>
    <lineage>
        <taxon>Bacteria</taxon>
        <taxon>Pseudomonadati</taxon>
        <taxon>Pseudomonadota</taxon>
        <taxon>Alphaproteobacteria</taxon>
        <taxon>Sphingomonadales</taxon>
        <taxon>Sphingosinicellaceae</taxon>
        <taxon>Sphingosinicella</taxon>
    </lineage>
</organism>
<keyword evidence="2" id="KW-0472">Membrane</keyword>
<name>A0ABU3Q928_9SPHN</name>
<dbReference type="PANTHER" id="PTHR30273">
    <property type="entry name" value="PERIPLASMIC SIGNAL SENSOR AND SIGMA FACTOR ACTIVATOR FECR-RELATED"/>
    <property type="match status" value="1"/>
</dbReference>
<comment type="caution">
    <text evidence="5">The sequence shown here is derived from an EMBL/GenBank/DDBJ whole genome shotgun (WGS) entry which is preliminary data.</text>
</comment>
<dbReference type="Proteomes" id="UP001259572">
    <property type="component" value="Unassembled WGS sequence"/>
</dbReference>
<dbReference type="PANTHER" id="PTHR30273:SF2">
    <property type="entry name" value="PROTEIN FECR"/>
    <property type="match status" value="1"/>
</dbReference>
<dbReference type="PIRSF" id="PIRSF018266">
    <property type="entry name" value="FecR"/>
    <property type="match status" value="1"/>
</dbReference>
<dbReference type="EMBL" id="JAVUPU010000006">
    <property type="protein sequence ID" value="MDT9599881.1"/>
    <property type="molecule type" value="Genomic_DNA"/>
</dbReference>
<evidence type="ECO:0000313" key="5">
    <source>
        <dbReference type="EMBL" id="MDT9599881.1"/>
    </source>
</evidence>